<protein>
    <submittedName>
        <fullName evidence="1">Uncharacterized protein</fullName>
    </submittedName>
</protein>
<sequence>MELDDRSSHIQGPEQQTAFCWLVSDVGCKIDETRSIIPTSRKFQIQGAQNATPRSKLIILLSVAHRLHAQAPHRTSDCLMAHVLPALKAELSSELTTYAMEQNLA</sequence>
<evidence type="ECO:0000313" key="2">
    <source>
        <dbReference type="Proteomes" id="UP001060170"/>
    </source>
</evidence>
<name>A0ACC0EZG2_9BASI</name>
<keyword evidence="2" id="KW-1185">Reference proteome</keyword>
<proteinExistence type="predicted"/>
<organism evidence="1 2">
    <name type="scientific">Puccinia striiformis f. sp. tritici</name>
    <dbReference type="NCBI Taxonomy" id="168172"/>
    <lineage>
        <taxon>Eukaryota</taxon>
        <taxon>Fungi</taxon>
        <taxon>Dikarya</taxon>
        <taxon>Basidiomycota</taxon>
        <taxon>Pucciniomycotina</taxon>
        <taxon>Pucciniomycetes</taxon>
        <taxon>Pucciniales</taxon>
        <taxon>Pucciniaceae</taxon>
        <taxon>Puccinia</taxon>
    </lineage>
</organism>
<accession>A0ACC0EZG2</accession>
<reference evidence="2" key="2">
    <citation type="journal article" date="2018" name="Mol. Plant Microbe Interact.">
        <title>Genome sequence resources for the wheat stripe rust pathogen (Puccinia striiformis f. sp. tritici) and the barley stripe rust pathogen (Puccinia striiformis f. sp. hordei).</title>
        <authorList>
            <person name="Xia C."/>
            <person name="Wang M."/>
            <person name="Yin C."/>
            <person name="Cornejo O.E."/>
            <person name="Hulbert S.H."/>
            <person name="Chen X."/>
        </authorList>
    </citation>
    <scope>NUCLEOTIDE SEQUENCE [LARGE SCALE GENOMIC DNA]</scope>
    <source>
        <strain evidence="2">93-210</strain>
    </source>
</reference>
<gene>
    <name evidence="1" type="ORF">MJO28_000548</name>
</gene>
<dbReference type="Proteomes" id="UP001060170">
    <property type="component" value="Chromosome 1"/>
</dbReference>
<comment type="caution">
    <text evidence="1">The sequence shown here is derived from an EMBL/GenBank/DDBJ whole genome shotgun (WGS) entry which is preliminary data.</text>
</comment>
<reference evidence="2" key="1">
    <citation type="journal article" date="2018" name="BMC Genomics">
        <title>Genomic insights into host adaptation between the wheat stripe rust pathogen (Puccinia striiformis f. sp. tritici) and the barley stripe rust pathogen (Puccinia striiformis f. sp. hordei).</title>
        <authorList>
            <person name="Xia C."/>
            <person name="Wang M."/>
            <person name="Yin C."/>
            <person name="Cornejo O.E."/>
            <person name="Hulbert S.H."/>
            <person name="Chen X."/>
        </authorList>
    </citation>
    <scope>NUCLEOTIDE SEQUENCE [LARGE SCALE GENOMIC DNA]</scope>
    <source>
        <strain evidence="2">93-210</strain>
    </source>
</reference>
<dbReference type="EMBL" id="CM045865">
    <property type="protein sequence ID" value="KAI7962454.1"/>
    <property type="molecule type" value="Genomic_DNA"/>
</dbReference>
<evidence type="ECO:0000313" key="1">
    <source>
        <dbReference type="EMBL" id="KAI7962454.1"/>
    </source>
</evidence>
<reference evidence="1 2" key="3">
    <citation type="journal article" date="2022" name="Microbiol. Spectr.">
        <title>Folding features and dynamics of 3D genome architecture in plant fungal pathogens.</title>
        <authorList>
            <person name="Xia C."/>
        </authorList>
    </citation>
    <scope>NUCLEOTIDE SEQUENCE [LARGE SCALE GENOMIC DNA]</scope>
    <source>
        <strain evidence="1 2">93-210</strain>
    </source>
</reference>